<organism evidence="2 3">
    <name type="scientific">Lentinus brumalis</name>
    <dbReference type="NCBI Taxonomy" id="2498619"/>
    <lineage>
        <taxon>Eukaryota</taxon>
        <taxon>Fungi</taxon>
        <taxon>Dikarya</taxon>
        <taxon>Basidiomycota</taxon>
        <taxon>Agaricomycotina</taxon>
        <taxon>Agaricomycetes</taxon>
        <taxon>Polyporales</taxon>
        <taxon>Polyporaceae</taxon>
        <taxon>Lentinus</taxon>
    </lineage>
</organism>
<proteinExistence type="predicted"/>
<name>A0A371DFI9_9APHY</name>
<dbReference type="Proteomes" id="UP000256964">
    <property type="component" value="Unassembled WGS sequence"/>
</dbReference>
<reference evidence="2 3" key="1">
    <citation type="journal article" date="2018" name="Biotechnol. Biofuels">
        <title>Integrative visual omics of the white-rot fungus Polyporus brumalis exposes the biotechnological potential of its oxidative enzymes for delignifying raw plant biomass.</title>
        <authorList>
            <person name="Miyauchi S."/>
            <person name="Rancon A."/>
            <person name="Drula E."/>
            <person name="Hage H."/>
            <person name="Chaduli D."/>
            <person name="Favel A."/>
            <person name="Grisel S."/>
            <person name="Henrissat B."/>
            <person name="Herpoel-Gimbert I."/>
            <person name="Ruiz-Duenas F.J."/>
            <person name="Chevret D."/>
            <person name="Hainaut M."/>
            <person name="Lin J."/>
            <person name="Wang M."/>
            <person name="Pangilinan J."/>
            <person name="Lipzen A."/>
            <person name="Lesage-Meessen L."/>
            <person name="Navarro D."/>
            <person name="Riley R."/>
            <person name="Grigoriev I.V."/>
            <person name="Zhou S."/>
            <person name="Raouche S."/>
            <person name="Rosso M.N."/>
        </authorList>
    </citation>
    <scope>NUCLEOTIDE SEQUENCE [LARGE SCALE GENOMIC DNA]</scope>
    <source>
        <strain evidence="2 3">BRFM 1820</strain>
    </source>
</reference>
<dbReference type="Pfam" id="PF12697">
    <property type="entry name" value="Abhydrolase_6"/>
    <property type="match status" value="1"/>
</dbReference>
<accession>A0A371DFI9</accession>
<sequence length="347" mass="37989">MGASNATNVVTPSSTLNGLDVAATKYCPQDLLVANRTQISLLFTHGVSLHKELWLPTIEHIFELQKHSPSELKFVIVEAWTVDLPNHGQSAIINHSRLVARPEGISAYESARAVEDFLVAHHIGAGKLVAVGHSAGACVLPLSTVGRTNDTLPYSSMILVEPPMMTQEVLDAVMRDGRAWKALIGMAKSRKDTWPSREAAREWMSRHLPWKAWEPRCVDLFVQYGLRDLPAAISPSESSGGVTLCCSRVQEVAGYAYVQDGVDSLNRLKFLCSFIPVHCVFGERADVVHKSTQAAIVDPKQGRTFKSIVRVPRAGHLVVQENPRGLAEAIWAALQGDYAQEGPTSRL</sequence>
<gene>
    <name evidence="2" type="ORF">OH76DRAFT_1481591</name>
</gene>
<dbReference type="Gene3D" id="3.40.50.1820">
    <property type="entry name" value="alpha/beta hydrolase"/>
    <property type="match status" value="1"/>
</dbReference>
<dbReference type="OrthoDB" id="94039at2759"/>
<evidence type="ECO:0000313" key="2">
    <source>
        <dbReference type="EMBL" id="RDX51310.1"/>
    </source>
</evidence>
<dbReference type="AlphaFoldDB" id="A0A371DFI9"/>
<dbReference type="SUPFAM" id="SSF53474">
    <property type="entry name" value="alpha/beta-Hydrolases"/>
    <property type="match status" value="1"/>
</dbReference>
<evidence type="ECO:0000313" key="3">
    <source>
        <dbReference type="Proteomes" id="UP000256964"/>
    </source>
</evidence>
<feature type="domain" description="AB hydrolase-1" evidence="1">
    <location>
        <begin position="41"/>
        <end position="329"/>
    </location>
</feature>
<dbReference type="InterPro" id="IPR000073">
    <property type="entry name" value="AB_hydrolase_1"/>
</dbReference>
<protein>
    <submittedName>
        <fullName evidence="2">Alpha/beta-hydrolase</fullName>
    </submittedName>
</protein>
<keyword evidence="3" id="KW-1185">Reference proteome</keyword>
<evidence type="ECO:0000259" key="1">
    <source>
        <dbReference type="Pfam" id="PF12697"/>
    </source>
</evidence>
<dbReference type="InterPro" id="IPR029058">
    <property type="entry name" value="AB_hydrolase_fold"/>
</dbReference>
<dbReference type="EMBL" id="KZ857395">
    <property type="protein sequence ID" value="RDX51310.1"/>
    <property type="molecule type" value="Genomic_DNA"/>
</dbReference>
<dbReference type="STRING" id="139420.A0A371DFI9"/>